<dbReference type="CDD" id="cd10328">
    <property type="entry name" value="SLC5sbd_YidK"/>
    <property type="match status" value="1"/>
</dbReference>
<dbReference type="PANTHER" id="PTHR11819">
    <property type="entry name" value="SOLUTE CARRIER FAMILY 5"/>
    <property type="match status" value="1"/>
</dbReference>
<dbReference type="Gene3D" id="1.20.1730.10">
    <property type="entry name" value="Sodium/glucose cotransporter"/>
    <property type="match status" value="1"/>
</dbReference>
<dbReference type="RefSeq" id="WP_207776161.1">
    <property type="nucleotide sequence ID" value="NZ_CABMMC010000021.1"/>
</dbReference>
<dbReference type="PROSITE" id="PS50283">
    <property type="entry name" value="NA_SOLUT_SYMP_3"/>
    <property type="match status" value="1"/>
</dbReference>
<keyword evidence="4 7" id="KW-1133">Transmembrane helix</keyword>
<dbReference type="Pfam" id="PF00474">
    <property type="entry name" value="SSF"/>
    <property type="match status" value="1"/>
</dbReference>
<feature type="transmembrane region" description="Helical" evidence="7">
    <location>
        <begin position="186"/>
        <end position="204"/>
    </location>
</feature>
<organism evidence="8 9">
    <name type="scientific">Victivallis vadensis</name>
    <dbReference type="NCBI Taxonomy" id="172901"/>
    <lineage>
        <taxon>Bacteria</taxon>
        <taxon>Pseudomonadati</taxon>
        <taxon>Lentisphaerota</taxon>
        <taxon>Lentisphaeria</taxon>
        <taxon>Victivallales</taxon>
        <taxon>Victivallaceae</taxon>
        <taxon>Victivallis</taxon>
    </lineage>
</organism>
<comment type="subcellular location">
    <subcellularLocation>
        <location evidence="1">Membrane</location>
        <topology evidence="1">Multi-pass membrane protein</topology>
    </subcellularLocation>
</comment>
<dbReference type="NCBIfam" id="TIGR00813">
    <property type="entry name" value="sss"/>
    <property type="match status" value="1"/>
</dbReference>
<feature type="transmembrane region" description="Helical" evidence="7">
    <location>
        <begin position="100"/>
        <end position="122"/>
    </location>
</feature>
<dbReference type="PANTHER" id="PTHR11819:SF195">
    <property type="entry name" value="SODIUM_GLUCOSE COTRANSPORTER 4"/>
    <property type="match status" value="1"/>
</dbReference>
<proteinExistence type="inferred from homology"/>
<dbReference type="InterPro" id="IPR038377">
    <property type="entry name" value="Na/Glc_symporter_sf"/>
</dbReference>
<evidence type="ECO:0000256" key="1">
    <source>
        <dbReference type="ARBA" id="ARBA00004141"/>
    </source>
</evidence>
<reference evidence="8 9" key="1">
    <citation type="submission" date="2018-04" db="EMBL/GenBank/DDBJ databases">
        <title>Genomic Encyclopedia of Type Strains, Phase IV (KMG-IV): sequencing the most valuable type-strain genomes for metagenomic binning, comparative biology and taxonomic classification.</title>
        <authorList>
            <person name="Goeker M."/>
        </authorList>
    </citation>
    <scope>NUCLEOTIDE SEQUENCE [LARGE SCALE GENOMIC DNA]</scope>
    <source>
        <strain evidence="8 9">DSM 14823</strain>
    </source>
</reference>
<protein>
    <submittedName>
        <fullName evidence="8">SSS family solute:Na+ symporter</fullName>
    </submittedName>
</protein>
<evidence type="ECO:0000256" key="2">
    <source>
        <dbReference type="ARBA" id="ARBA00006434"/>
    </source>
</evidence>
<sequence length="570" mass="61751">MPDFLQLPHLFAAAGAAVETTQKGLDWITPTTFLLFTGLVGLITWIITHKDNLKTNEGYFLAGRSLTFPFIAGSLLLTNLSTEQMVGLNGDAFTYGLSVMAWEVVAVVALVAMALFFLPRFLKSGIATVPQFLELRFDRATGSIANLIFLAAYMVILLPIVLYTGAQGLISILDLRTMTGMSDLPLLYVIVIAIGVIGSIYALFGGLRTVAVSDLLNGIGLLTGGFMIVYFALKVAGDGQGLIAGFQNVKNYEPQMFNSLGGAQQAVPFTTLFSGVLLINVFYWCTNQQIIQRTLGASSLAEGQKGVLLTGLLKLLGPLYLVLPGLVAYYLHQKGVLTVGFKPNSSVIDSSLAYGSLVRHVLPPVLTGFFAAVMVGAILSSFNSALNSTCTLFSLGLYREYIRPQASDPEVVSSGKWFGLLIAIVSVGIAPLLYKVDSIFSYLQRMNGIYFIPLLAVVLVGIVSKRVPAAAAKWALLGGAFLIAFCYFVPPFDLVVKAMNEYIFLGLVFMYLLIFMFIYGEIAPRKDEYVQFDAKVVDLTPWKHARLAGAALLLVVLAIYMIFADSSVLK</sequence>
<feature type="transmembrane region" description="Helical" evidence="7">
    <location>
        <begin position="266"/>
        <end position="285"/>
    </location>
</feature>
<feature type="transmembrane region" description="Helical" evidence="7">
    <location>
        <begin position="216"/>
        <end position="233"/>
    </location>
</feature>
<evidence type="ECO:0000256" key="6">
    <source>
        <dbReference type="RuleBase" id="RU362091"/>
    </source>
</evidence>
<feature type="transmembrane region" description="Helical" evidence="7">
    <location>
        <begin position="417"/>
        <end position="434"/>
    </location>
</feature>
<dbReference type="InterPro" id="IPR001734">
    <property type="entry name" value="Na/solute_symporter"/>
</dbReference>
<feature type="transmembrane region" description="Helical" evidence="7">
    <location>
        <begin position="544"/>
        <end position="563"/>
    </location>
</feature>
<feature type="transmembrane region" description="Helical" evidence="7">
    <location>
        <begin position="143"/>
        <end position="166"/>
    </location>
</feature>
<evidence type="ECO:0000313" key="8">
    <source>
        <dbReference type="EMBL" id="PVY37893.1"/>
    </source>
</evidence>
<keyword evidence="3 7" id="KW-0812">Transmembrane</keyword>
<keyword evidence="5 7" id="KW-0472">Membrane</keyword>
<dbReference type="GO" id="GO:0005886">
    <property type="term" value="C:plasma membrane"/>
    <property type="evidence" value="ECO:0007669"/>
    <property type="project" value="TreeGrafter"/>
</dbReference>
<gene>
    <name evidence="8" type="ORF">C8D82_13052</name>
</gene>
<comment type="similarity">
    <text evidence="2 6">Belongs to the sodium:solute symporter (SSF) (TC 2.A.21) family.</text>
</comment>
<name>A0A2U1AN86_9BACT</name>
<evidence type="ECO:0000256" key="4">
    <source>
        <dbReference type="ARBA" id="ARBA00022989"/>
    </source>
</evidence>
<evidence type="ECO:0000256" key="5">
    <source>
        <dbReference type="ARBA" id="ARBA00023136"/>
    </source>
</evidence>
<dbReference type="AlphaFoldDB" id="A0A2U1AN86"/>
<feature type="transmembrane region" description="Helical" evidence="7">
    <location>
        <begin position="306"/>
        <end position="331"/>
    </location>
</feature>
<feature type="transmembrane region" description="Helical" evidence="7">
    <location>
        <begin position="502"/>
        <end position="523"/>
    </location>
</feature>
<dbReference type="GeneID" id="78296587"/>
<comment type="caution">
    <text evidence="8">The sequence shown here is derived from an EMBL/GenBank/DDBJ whole genome shotgun (WGS) entry which is preliminary data.</text>
</comment>
<keyword evidence="9" id="KW-1185">Reference proteome</keyword>
<feature type="transmembrane region" description="Helical" evidence="7">
    <location>
        <begin position="369"/>
        <end position="397"/>
    </location>
</feature>
<dbReference type="EMBL" id="QEKH01000030">
    <property type="protein sequence ID" value="PVY37893.1"/>
    <property type="molecule type" value="Genomic_DNA"/>
</dbReference>
<evidence type="ECO:0000256" key="7">
    <source>
        <dbReference type="SAM" id="Phobius"/>
    </source>
</evidence>
<feature type="transmembrane region" description="Helical" evidence="7">
    <location>
        <begin position="446"/>
        <end position="464"/>
    </location>
</feature>
<dbReference type="GO" id="GO:0005412">
    <property type="term" value="F:D-glucose:sodium symporter activity"/>
    <property type="evidence" value="ECO:0007669"/>
    <property type="project" value="TreeGrafter"/>
</dbReference>
<accession>A0A2U1AN86</accession>
<evidence type="ECO:0000313" key="9">
    <source>
        <dbReference type="Proteomes" id="UP000245959"/>
    </source>
</evidence>
<feature type="transmembrane region" description="Helical" evidence="7">
    <location>
        <begin position="59"/>
        <end position="80"/>
    </location>
</feature>
<evidence type="ECO:0000256" key="3">
    <source>
        <dbReference type="ARBA" id="ARBA00022692"/>
    </source>
</evidence>
<feature type="transmembrane region" description="Helical" evidence="7">
    <location>
        <begin position="27"/>
        <end position="47"/>
    </location>
</feature>
<feature type="transmembrane region" description="Helical" evidence="7">
    <location>
        <begin position="471"/>
        <end position="490"/>
    </location>
</feature>
<dbReference type="Proteomes" id="UP000245959">
    <property type="component" value="Unassembled WGS sequence"/>
</dbReference>
<dbReference type="NCBIfam" id="NF007790">
    <property type="entry name" value="PRK10484.1"/>
    <property type="match status" value="1"/>
</dbReference>